<dbReference type="SUPFAM" id="SSF46626">
    <property type="entry name" value="Cytochrome c"/>
    <property type="match status" value="1"/>
</dbReference>
<accession>A0A2S8EZA5</accession>
<dbReference type="GO" id="GO:0009055">
    <property type="term" value="F:electron transfer activity"/>
    <property type="evidence" value="ECO:0007669"/>
    <property type="project" value="InterPro"/>
</dbReference>
<protein>
    <recommendedName>
        <fullName evidence="10">Cytochrome c domain-containing protein</fullName>
    </recommendedName>
</protein>
<name>A0A2S8EZA5_9BACT</name>
<feature type="chain" id="PRO_5015689926" description="Cytochrome c domain-containing protein" evidence="1">
    <location>
        <begin position="27"/>
        <end position="800"/>
    </location>
</feature>
<evidence type="ECO:0000313" key="8">
    <source>
        <dbReference type="EMBL" id="PQO25249.1"/>
    </source>
</evidence>
<sequence length="800" mass="89934">MKHPYLIATCLLGLSALALPLQYATAAENAHVRALFKTHCIECHGADAQEANLRLDTLVFPSASLDNAHVWSRVVNAVERGEMPPDTNEQPTAEEKKLLVQQIVETVTQAVPRPISLRRLNRKEYENTVHDLLGIDVPLVDLLPEDGKVQGFDKGIDGLSFSSVLLEEYLKAANVAFDATIRRIPPLPPETRRAELMQIKENIDSVDKNKGGVIEVDGSLVKFTPGWPPARIDDAHPIEDGVYRCRVAIWPHDPNDRTISVALYVGSLFGPDTQEFIGIFDATGTPQSPRVVEFTCRMEAGDTIHIVPRVWPEHVTWRDKHEKRPGVGIAWVETHGPLDQAFPSEATKRLFGDVESISMKEQWPVWMRHRKNVKGHIVESTQPKEDLERMLKNFIPRAFRRPVSDEEMQPFIDLAQNRLESGRTFEQAARTGVTAVMCAPQFLLINRDPVVDDYTIASRMSYFLWSTMPDEELLNLAAAGKLSDPVIRRQQVDRMIADPKIKNLVNDFTAQWLDLRDIEFTTPDKKLYPEYDPLLLEGMLGETRHFFEHVLQEDLSVMNFVDSDWTFLNQRMAGHYGLPKVEGHEHFRKVMLPEDCLRGGVLTQASVLKVTANGTTTSPVIRGVWVLDKILGRPAPPPPPGVPAVEPDIRGATTIREQLDKHRSIAECASCHKRIDPPGFALEEFDAIGGHRDFYRSIGDGEKIPDQKSYRKGPDVESSFEMADGRKFENFIQFRQQLVDDQPLVARAIAEKLLIYATGRKMGLPQREAADQIVAASSKNDHGLKSMIQAVVESDLFLAP</sequence>
<evidence type="ECO:0000259" key="3">
    <source>
        <dbReference type="Pfam" id="PF07626"/>
    </source>
</evidence>
<feature type="signal peptide" evidence="1">
    <location>
        <begin position="1"/>
        <end position="26"/>
    </location>
</feature>
<evidence type="ECO:0000259" key="4">
    <source>
        <dbReference type="Pfam" id="PF07627"/>
    </source>
</evidence>
<evidence type="ECO:0000259" key="7">
    <source>
        <dbReference type="Pfam" id="PF07637"/>
    </source>
</evidence>
<gene>
    <name evidence="8" type="ORF">C5Y96_25435</name>
</gene>
<dbReference type="InterPro" id="IPR036909">
    <property type="entry name" value="Cyt_c-like_dom_sf"/>
</dbReference>
<dbReference type="InterPro" id="IPR013039">
    <property type="entry name" value="DUF1588"/>
</dbReference>
<evidence type="ECO:0000259" key="6">
    <source>
        <dbReference type="Pfam" id="PF07635"/>
    </source>
</evidence>
<evidence type="ECO:0000256" key="1">
    <source>
        <dbReference type="SAM" id="SignalP"/>
    </source>
</evidence>
<feature type="domain" description="DUF1595" evidence="7">
    <location>
        <begin position="388"/>
        <end position="443"/>
    </location>
</feature>
<dbReference type="RefSeq" id="WP_105359280.1">
    <property type="nucleotide sequence ID" value="NZ_PUIA01000085.1"/>
</dbReference>
<dbReference type="Pfam" id="PF07631">
    <property type="entry name" value="PSD4"/>
    <property type="match status" value="1"/>
</dbReference>
<dbReference type="Pfam" id="PF07637">
    <property type="entry name" value="PSD5"/>
    <property type="match status" value="1"/>
</dbReference>
<feature type="domain" description="DUF1587" evidence="3">
    <location>
        <begin position="118"/>
        <end position="179"/>
    </location>
</feature>
<evidence type="ECO:0000259" key="5">
    <source>
        <dbReference type="Pfam" id="PF07631"/>
    </source>
</evidence>
<feature type="domain" description="DUF1585" evidence="2">
    <location>
        <begin position="724"/>
        <end position="797"/>
    </location>
</feature>
<dbReference type="Pfam" id="PF07626">
    <property type="entry name" value="PSD3"/>
    <property type="match status" value="1"/>
</dbReference>
<dbReference type="InterPro" id="IPR013043">
    <property type="entry name" value="DUF1595"/>
</dbReference>
<dbReference type="Proteomes" id="UP000240009">
    <property type="component" value="Unassembled WGS sequence"/>
</dbReference>
<dbReference type="AlphaFoldDB" id="A0A2S8EZA5"/>
<evidence type="ECO:0008006" key="10">
    <source>
        <dbReference type="Google" id="ProtNLM"/>
    </source>
</evidence>
<organism evidence="8 9">
    <name type="scientific">Blastopirellula marina</name>
    <dbReference type="NCBI Taxonomy" id="124"/>
    <lineage>
        <taxon>Bacteria</taxon>
        <taxon>Pseudomonadati</taxon>
        <taxon>Planctomycetota</taxon>
        <taxon>Planctomycetia</taxon>
        <taxon>Pirellulales</taxon>
        <taxon>Pirellulaceae</taxon>
        <taxon>Blastopirellula</taxon>
    </lineage>
</organism>
<evidence type="ECO:0000313" key="9">
    <source>
        <dbReference type="Proteomes" id="UP000240009"/>
    </source>
</evidence>
<dbReference type="Pfam" id="PF07635">
    <property type="entry name" value="PSCyt1"/>
    <property type="match status" value="1"/>
</dbReference>
<dbReference type="Pfam" id="PF07627">
    <property type="entry name" value="PSCyt3"/>
    <property type="match status" value="1"/>
</dbReference>
<feature type="domain" description="Cytochrome C Planctomycete-type" evidence="6">
    <location>
        <begin position="40"/>
        <end position="86"/>
    </location>
</feature>
<dbReference type="InterPro" id="IPR011478">
    <property type="entry name" value="DUF1585"/>
</dbReference>
<reference evidence="8 9" key="1">
    <citation type="submission" date="2018-02" db="EMBL/GenBank/DDBJ databases">
        <title>Comparative genomes isolates from brazilian mangrove.</title>
        <authorList>
            <person name="Araujo J.E."/>
            <person name="Taketani R.G."/>
            <person name="Silva M.C.P."/>
            <person name="Loureco M.V."/>
            <person name="Andreote F.D."/>
        </authorList>
    </citation>
    <scope>NUCLEOTIDE SEQUENCE [LARGE SCALE GENOMIC DNA]</scope>
    <source>
        <strain evidence="8 9">HEX-2 MGV</strain>
    </source>
</reference>
<dbReference type="InterPro" id="IPR013036">
    <property type="entry name" value="DUF1587"/>
</dbReference>
<proteinExistence type="predicted"/>
<dbReference type="GO" id="GO:0020037">
    <property type="term" value="F:heme binding"/>
    <property type="evidence" value="ECO:0007669"/>
    <property type="project" value="InterPro"/>
</dbReference>
<feature type="domain" description="DUF1592" evidence="5">
    <location>
        <begin position="452"/>
        <end position="578"/>
    </location>
</feature>
<feature type="domain" description="DUF1588" evidence="4">
    <location>
        <begin position="598"/>
        <end position="693"/>
    </location>
</feature>
<dbReference type="Pfam" id="PF07624">
    <property type="entry name" value="PSD2"/>
    <property type="match status" value="1"/>
</dbReference>
<dbReference type="InterPro" id="IPR013042">
    <property type="entry name" value="DUF1592"/>
</dbReference>
<comment type="caution">
    <text evidence="8">The sequence shown here is derived from an EMBL/GenBank/DDBJ whole genome shotgun (WGS) entry which is preliminary data.</text>
</comment>
<dbReference type="OrthoDB" id="175242at2"/>
<dbReference type="EMBL" id="PUIA01000085">
    <property type="protein sequence ID" value="PQO25249.1"/>
    <property type="molecule type" value="Genomic_DNA"/>
</dbReference>
<dbReference type="InterPro" id="IPR011429">
    <property type="entry name" value="Cyt_c_Planctomycete-type"/>
</dbReference>
<keyword evidence="1" id="KW-0732">Signal</keyword>
<evidence type="ECO:0000259" key="2">
    <source>
        <dbReference type="Pfam" id="PF07624"/>
    </source>
</evidence>